<name>A0AB35WWS7_9PSED</name>
<dbReference type="Proteomes" id="UP001307839">
    <property type="component" value="Unassembled WGS sequence"/>
</dbReference>
<keyword evidence="1" id="KW-0732">Signal</keyword>
<dbReference type="RefSeq" id="WP_136476944.1">
    <property type="nucleotide sequence ID" value="NZ_JAZDCU010000017.1"/>
</dbReference>
<feature type="chain" id="PRO_5044304065" evidence="1">
    <location>
        <begin position="20"/>
        <end position="193"/>
    </location>
</feature>
<feature type="signal peptide" evidence="1">
    <location>
        <begin position="1"/>
        <end position="19"/>
    </location>
</feature>
<evidence type="ECO:0000313" key="2">
    <source>
        <dbReference type="EMBL" id="MEE1869140.1"/>
    </source>
</evidence>
<organism evidence="2 3">
    <name type="scientific">Pseudomonas auratipiscis</name>
    <dbReference type="NCBI Taxonomy" id="3115853"/>
    <lineage>
        <taxon>Bacteria</taxon>
        <taxon>Pseudomonadati</taxon>
        <taxon>Pseudomonadota</taxon>
        <taxon>Gammaproteobacteria</taxon>
        <taxon>Pseudomonadales</taxon>
        <taxon>Pseudomonadaceae</taxon>
        <taxon>Pseudomonas</taxon>
    </lineage>
</organism>
<accession>A0AB35WWS7</accession>
<protein>
    <submittedName>
        <fullName evidence="2">Uncharacterized protein</fullName>
    </submittedName>
</protein>
<keyword evidence="3" id="KW-1185">Reference proteome</keyword>
<dbReference type="AlphaFoldDB" id="A0AB35WWS7"/>
<reference evidence="2 3" key="1">
    <citation type="submission" date="2024-01" db="EMBL/GenBank/DDBJ databases">
        <title>Unpublished Manusciprt.</title>
        <authorList>
            <person name="Duman M."/>
            <person name="Valdes E.G."/>
            <person name="Ajmi N."/>
            <person name="Altun S."/>
            <person name="Saticioglu I.B."/>
        </authorList>
    </citation>
    <scope>NUCLEOTIDE SEQUENCE [LARGE SCALE GENOMIC DNA]</scope>
    <source>
        <strain evidence="2 3">120P</strain>
    </source>
</reference>
<evidence type="ECO:0000313" key="3">
    <source>
        <dbReference type="Proteomes" id="UP001307839"/>
    </source>
</evidence>
<dbReference type="EMBL" id="JAZDQP010000018">
    <property type="protein sequence ID" value="MEE1869140.1"/>
    <property type="molecule type" value="Genomic_DNA"/>
</dbReference>
<sequence length="193" mass="20984">MNALQLVMSGILIPSCALAADAVQLSPWAQEPTSFMGVDLQGDFLKDVEECPTAPVTTQTLCRVNTDTPDQYLIQGANSRRVLLGYQLVAQLSNGKIEKLVFTGPSNSSALVAEMLRTDYGPPSHSKTNLVKTRSGTMFDNEVLLWKGQKLSIESQRNDNDLSTYNVMFTNAPVSISNVQDAEQPSDDGVSQI</sequence>
<gene>
    <name evidence="2" type="ORF">V0R53_22395</name>
</gene>
<evidence type="ECO:0000256" key="1">
    <source>
        <dbReference type="SAM" id="SignalP"/>
    </source>
</evidence>
<comment type="caution">
    <text evidence="2">The sequence shown here is derived from an EMBL/GenBank/DDBJ whole genome shotgun (WGS) entry which is preliminary data.</text>
</comment>
<proteinExistence type="predicted"/>